<evidence type="ECO:0000256" key="2">
    <source>
        <dbReference type="ARBA" id="ARBA00023121"/>
    </source>
</evidence>
<evidence type="ECO:0000313" key="4">
    <source>
        <dbReference type="EMBL" id="DAD31870.1"/>
    </source>
</evidence>
<keyword evidence="1" id="KW-0813">Transport</keyword>
<dbReference type="EMBL" id="DUZY01000003">
    <property type="protein sequence ID" value="DAD31870.1"/>
    <property type="molecule type" value="Genomic_DNA"/>
</dbReference>
<proteinExistence type="predicted"/>
<comment type="caution">
    <text evidence="4">The sequence shown here is derived from an EMBL/GenBank/DDBJ whole genome shotgun (WGS) entry which is preliminary data.</text>
</comment>
<gene>
    <name evidence="4" type="ORF">HUJ06_010721</name>
</gene>
<dbReference type="AlphaFoldDB" id="A0A822YH01"/>
<reference evidence="4 5" key="1">
    <citation type="journal article" date="2020" name="Mol. Biol. Evol.">
        <title>Distinct Expression and Methylation Patterns for Genes with Different Fates following a Single Whole-Genome Duplication in Flowering Plants.</title>
        <authorList>
            <person name="Shi T."/>
            <person name="Rahmani R.S."/>
            <person name="Gugger P.F."/>
            <person name="Wang M."/>
            <person name="Li H."/>
            <person name="Zhang Y."/>
            <person name="Li Z."/>
            <person name="Wang Q."/>
            <person name="Van de Peer Y."/>
            <person name="Marchal K."/>
            <person name="Chen J."/>
        </authorList>
    </citation>
    <scope>NUCLEOTIDE SEQUENCE [LARGE SCALE GENOMIC DNA]</scope>
    <source>
        <tissue evidence="4">Leaf</tissue>
    </source>
</reference>
<dbReference type="SMART" id="SM00499">
    <property type="entry name" value="AAI"/>
    <property type="match status" value="1"/>
</dbReference>
<dbReference type="PANTHER" id="PTHR33214">
    <property type="entry name" value="BIFUNCTIONAL INHIBITOR/LIPID-TRANSFER PROTEIN/SEED STORAGE 2S ALBUMIN SUPERFAMILY PROTEIN"/>
    <property type="match status" value="1"/>
</dbReference>
<name>A0A822YH01_NELNU</name>
<dbReference type="InterPro" id="IPR016140">
    <property type="entry name" value="Bifunc_inhib/LTP/seed_store"/>
</dbReference>
<accession>A0A822YH01</accession>
<keyword evidence="5" id="KW-1185">Reference proteome</keyword>
<dbReference type="PANTHER" id="PTHR33214:SF69">
    <property type="entry name" value="BIFUNCTIONAL INHIBITOR_LIPID-TRANSFER PROTEIN_SEED STORAGE 2S ALBUMIN SUPERFAMILY PROTEIN"/>
    <property type="match status" value="1"/>
</dbReference>
<dbReference type="InterPro" id="IPR033872">
    <property type="entry name" value="nsLTP2"/>
</dbReference>
<dbReference type="GO" id="GO:0008289">
    <property type="term" value="F:lipid binding"/>
    <property type="evidence" value="ECO:0007669"/>
    <property type="project" value="UniProtKB-KW"/>
</dbReference>
<evidence type="ECO:0000259" key="3">
    <source>
        <dbReference type="SMART" id="SM00499"/>
    </source>
</evidence>
<keyword evidence="2" id="KW-0446">Lipid-binding</keyword>
<sequence>MYYQYQITHLVPTLLSTVSLSLSLSLSHHSIALAPVHCCVSEEQKKMKVAYITLCVVLVLLLNEAHISVAVVCRPTELASCASAITSSAAPSKMCCSKLKEQRPCLCKYLKDPNLQKLINTPNAKKVVSSCGVSIPNC</sequence>
<dbReference type="Pfam" id="PF00234">
    <property type="entry name" value="Tryp_alpha_amyl"/>
    <property type="match status" value="1"/>
</dbReference>
<dbReference type="SUPFAM" id="SSF47699">
    <property type="entry name" value="Bifunctional inhibitor/lipid-transfer protein/seed storage 2S albumin"/>
    <property type="match status" value="1"/>
</dbReference>
<evidence type="ECO:0000256" key="1">
    <source>
        <dbReference type="ARBA" id="ARBA00022448"/>
    </source>
</evidence>
<dbReference type="GO" id="GO:0006869">
    <property type="term" value="P:lipid transport"/>
    <property type="evidence" value="ECO:0007669"/>
    <property type="project" value="InterPro"/>
</dbReference>
<dbReference type="Proteomes" id="UP000607653">
    <property type="component" value="Unassembled WGS sequence"/>
</dbReference>
<organism evidence="4 5">
    <name type="scientific">Nelumbo nucifera</name>
    <name type="common">Sacred lotus</name>
    <dbReference type="NCBI Taxonomy" id="4432"/>
    <lineage>
        <taxon>Eukaryota</taxon>
        <taxon>Viridiplantae</taxon>
        <taxon>Streptophyta</taxon>
        <taxon>Embryophyta</taxon>
        <taxon>Tracheophyta</taxon>
        <taxon>Spermatophyta</taxon>
        <taxon>Magnoliopsida</taxon>
        <taxon>Proteales</taxon>
        <taxon>Nelumbonaceae</taxon>
        <taxon>Nelumbo</taxon>
    </lineage>
</organism>
<dbReference type="InterPro" id="IPR036312">
    <property type="entry name" value="Bifun_inhib/LTP/seed_sf"/>
</dbReference>
<dbReference type="Gene3D" id="1.10.110.10">
    <property type="entry name" value="Plant lipid-transfer and hydrophobic proteins"/>
    <property type="match status" value="1"/>
</dbReference>
<feature type="domain" description="Bifunctional inhibitor/plant lipid transfer protein/seed storage helical" evidence="3">
    <location>
        <begin position="73"/>
        <end position="138"/>
    </location>
</feature>
<dbReference type="CDD" id="cd01959">
    <property type="entry name" value="nsLTP2"/>
    <property type="match status" value="1"/>
</dbReference>
<evidence type="ECO:0000313" key="5">
    <source>
        <dbReference type="Proteomes" id="UP000607653"/>
    </source>
</evidence>
<protein>
    <recommendedName>
        <fullName evidence="3">Bifunctional inhibitor/plant lipid transfer protein/seed storage helical domain-containing protein</fullName>
    </recommendedName>
</protein>